<evidence type="ECO:0000256" key="6">
    <source>
        <dbReference type="ARBA" id="ARBA00022840"/>
    </source>
</evidence>
<dbReference type="InterPro" id="IPR030679">
    <property type="entry name" value="ABC_ATPase_HisP-typ"/>
</dbReference>
<keyword evidence="5" id="KW-0547">Nucleotide-binding</keyword>
<dbReference type="InterPro" id="IPR027417">
    <property type="entry name" value="P-loop_NTPase"/>
</dbReference>
<feature type="domain" description="ABC transporter" evidence="7">
    <location>
        <begin position="4"/>
        <end position="238"/>
    </location>
</feature>
<keyword evidence="3" id="KW-1003">Cell membrane</keyword>
<organism evidence="8">
    <name type="scientific">Burkholderia cenocepacia</name>
    <dbReference type="NCBI Taxonomy" id="95486"/>
    <lineage>
        <taxon>Bacteria</taxon>
        <taxon>Pseudomonadati</taxon>
        <taxon>Pseudomonadota</taxon>
        <taxon>Betaproteobacteria</taxon>
        <taxon>Burkholderiales</taxon>
        <taxon>Burkholderiaceae</taxon>
        <taxon>Burkholderia</taxon>
        <taxon>Burkholderia cepacia complex</taxon>
    </lineage>
</organism>
<dbReference type="InterPro" id="IPR003439">
    <property type="entry name" value="ABC_transporter-like_ATP-bd"/>
</dbReference>
<gene>
    <name evidence="8" type="primary">glnQ</name>
    <name evidence="8" type="ORF">DT99_02200</name>
</gene>
<dbReference type="GO" id="GO:0016887">
    <property type="term" value="F:ATP hydrolysis activity"/>
    <property type="evidence" value="ECO:0007669"/>
    <property type="project" value="InterPro"/>
</dbReference>
<evidence type="ECO:0000259" key="7">
    <source>
        <dbReference type="PROSITE" id="PS50893"/>
    </source>
</evidence>
<dbReference type="AlphaFoldDB" id="A0A071MYP9"/>
<dbReference type="SUPFAM" id="SSF52540">
    <property type="entry name" value="P-loop containing nucleoside triphosphate hydrolases"/>
    <property type="match status" value="1"/>
</dbReference>
<sequence>MSMIEFQNVSKSFGHVPVLKHIDLKIDAGEVVVVIGPSGSGKSTMLRCINALEKITGGELLVDGQSVRGNAATIRNIRLEAGMVFQQFNLFPQMTALENVMFGPIQVRGASRADARDQAMALLDKVGLESRANHYPSELSGGQQQRVAIARALAIRPRLMLFDEPTSALDPELRHEVLKVMQDLATEGMTMIVVTHEIGFAKRVGTRLLFMDQGGIAEDGHPVDLIDRPPTPRLKEFLKHVS</sequence>
<evidence type="ECO:0000313" key="8">
    <source>
        <dbReference type="EMBL" id="KEA61626.1"/>
    </source>
</evidence>
<dbReference type="Pfam" id="PF00005">
    <property type="entry name" value="ABC_tran"/>
    <property type="match status" value="1"/>
</dbReference>
<dbReference type="InterPro" id="IPR050086">
    <property type="entry name" value="MetN_ABC_transporter-like"/>
</dbReference>
<dbReference type="FunFam" id="3.40.50.300:FF:000020">
    <property type="entry name" value="Amino acid ABC transporter ATP-binding component"/>
    <property type="match status" value="1"/>
</dbReference>
<proteinExistence type="inferred from homology"/>
<evidence type="ECO:0000256" key="5">
    <source>
        <dbReference type="ARBA" id="ARBA00022741"/>
    </source>
</evidence>
<dbReference type="InterPro" id="IPR017871">
    <property type="entry name" value="ABC_transporter-like_CS"/>
</dbReference>
<dbReference type="PANTHER" id="PTHR43166">
    <property type="entry name" value="AMINO ACID IMPORT ATP-BINDING PROTEIN"/>
    <property type="match status" value="1"/>
</dbReference>
<comment type="caution">
    <text evidence="8">The sequence shown here is derived from an EMBL/GenBank/DDBJ whole genome shotgun (WGS) entry which is preliminary data.</text>
</comment>
<dbReference type="PROSITE" id="PS00211">
    <property type="entry name" value="ABC_TRANSPORTER_1"/>
    <property type="match status" value="1"/>
</dbReference>
<protein>
    <submittedName>
        <fullName evidence="8">Glutamine ABC transporter ATP-binding protein</fullName>
    </submittedName>
</protein>
<dbReference type="PROSITE" id="PS50893">
    <property type="entry name" value="ABC_TRANSPORTER_2"/>
    <property type="match status" value="1"/>
</dbReference>
<reference evidence="8" key="1">
    <citation type="submission" date="2014-04" db="EMBL/GenBank/DDBJ databases">
        <title>In planta biocontrol of soil-borne Fusarium wilt of banana through a plant endophytic bacterium, Burkholderia cenocepacia 869T2.</title>
        <authorList>
            <person name="Ho Y.-N."/>
            <person name="Chiang H.-M."/>
            <person name="Chao C.-P."/>
            <person name="Su C.-C."/>
            <person name="Hsu H.-F."/>
            <person name="Guo C.-T."/>
            <person name="Hsieh J.-L."/>
            <person name="Huang C.-C."/>
        </authorList>
    </citation>
    <scope>NUCLEOTIDE SEQUENCE [LARGE SCALE GENOMIC DNA]</scope>
    <source>
        <strain evidence="8">869T2</strain>
    </source>
</reference>
<evidence type="ECO:0000256" key="1">
    <source>
        <dbReference type="ARBA" id="ARBA00005417"/>
    </source>
</evidence>
<keyword evidence="4" id="KW-0472">Membrane</keyword>
<dbReference type="PIRSF" id="PIRSF039085">
    <property type="entry name" value="ABC_ATPase_HisP"/>
    <property type="match status" value="1"/>
</dbReference>
<keyword evidence="4" id="KW-0997">Cell inner membrane</keyword>
<comment type="similarity">
    <text evidence="1">Belongs to the ABC transporter superfamily.</text>
</comment>
<name>A0A071MYP9_9BURK</name>
<evidence type="ECO:0000256" key="2">
    <source>
        <dbReference type="ARBA" id="ARBA00022448"/>
    </source>
</evidence>
<dbReference type="PANTHER" id="PTHR43166:SF14">
    <property type="entry name" value="GLUTAMINE TRANSPORT ATP-BINDING PROTEIN GLNQ"/>
    <property type="match status" value="1"/>
</dbReference>
<dbReference type="SMART" id="SM00382">
    <property type="entry name" value="AAA"/>
    <property type="match status" value="1"/>
</dbReference>
<dbReference type="NCBIfam" id="NF007027">
    <property type="entry name" value="PRK09493.1"/>
    <property type="match status" value="1"/>
</dbReference>
<keyword evidence="6 8" id="KW-0067">ATP-binding</keyword>
<dbReference type="EMBL" id="JJOA01000001">
    <property type="protein sequence ID" value="KEA61626.1"/>
    <property type="molecule type" value="Genomic_DNA"/>
</dbReference>
<dbReference type="CDD" id="cd03262">
    <property type="entry name" value="ABC_HisP_GlnQ"/>
    <property type="match status" value="1"/>
</dbReference>
<dbReference type="GO" id="GO:0005524">
    <property type="term" value="F:ATP binding"/>
    <property type="evidence" value="ECO:0007669"/>
    <property type="project" value="UniProtKB-KW"/>
</dbReference>
<evidence type="ECO:0000256" key="3">
    <source>
        <dbReference type="ARBA" id="ARBA00022475"/>
    </source>
</evidence>
<evidence type="ECO:0000256" key="4">
    <source>
        <dbReference type="ARBA" id="ARBA00022519"/>
    </source>
</evidence>
<keyword evidence="2" id="KW-0813">Transport</keyword>
<dbReference type="GO" id="GO:0015424">
    <property type="term" value="F:ABC-type amino acid transporter activity"/>
    <property type="evidence" value="ECO:0007669"/>
    <property type="project" value="InterPro"/>
</dbReference>
<dbReference type="Gene3D" id="3.40.50.300">
    <property type="entry name" value="P-loop containing nucleotide triphosphate hydrolases"/>
    <property type="match status" value="1"/>
</dbReference>
<accession>A0A071MYP9</accession>
<dbReference type="InterPro" id="IPR003593">
    <property type="entry name" value="AAA+_ATPase"/>
</dbReference>